<evidence type="ECO:0000256" key="2">
    <source>
        <dbReference type="ARBA" id="ARBA00010157"/>
    </source>
</evidence>
<dbReference type="InterPro" id="IPR050545">
    <property type="entry name" value="Mycobact_MmpL"/>
</dbReference>
<protein>
    <submittedName>
        <fullName evidence="9">Transport protein</fullName>
    </submittedName>
</protein>
<comment type="subcellular location">
    <subcellularLocation>
        <location evidence="1">Cell membrane</location>
        <topology evidence="1">Multi-pass membrane protein</topology>
    </subcellularLocation>
</comment>
<feature type="transmembrane region" description="Helical" evidence="7">
    <location>
        <begin position="784"/>
        <end position="807"/>
    </location>
</feature>
<dbReference type="PROSITE" id="PS50156">
    <property type="entry name" value="SSD"/>
    <property type="match status" value="1"/>
</dbReference>
<keyword evidence="3" id="KW-1003">Cell membrane</keyword>
<evidence type="ECO:0000256" key="4">
    <source>
        <dbReference type="ARBA" id="ARBA00022692"/>
    </source>
</evidence>
<evidence type="ECO:0000259" key="8">
    <source>
        <dbReference type="PROSITE" id="PS50156"/>
    </source>
</evidence>
<keyword evidence="6 7" id="KW-0472">Membrane</keyword>
<dbReference type="SUPFAM" id="SSF82866">
    <property type="entry name" value="Multidrug efflux transporter AcrB transmembrane domain"/>
    <property type="match status" value="2"/>
</dbReference>
<organism evidence="9 10">
    <name type="scientific">Dehalogenimonas formicexedens</name>
    <dbReference type="NCBI Taxonomy" id="1839801"/>
    <lineage>
        <taxon>Bacteria</taxon>
        <taxon>Bacillati</taxon>
        <taxon>Chloroflexota</taxon>
        <taxon>Dehalococcoidia</taxon>
        <taxon>Dehalococcoidales</taxon>
        <taxon>Dehalococcoidaceae</taxon>
        <taxon>Dehalogenimonas</taxon>
    </lineage>
</organism>
<dbReference type="GO" id="GO:0005886">
    <property type="term" value="C:plasma membrane"/>
    <property type="evidence" value="ECO:0007669"/>
    <property type="project" value="UniProtKB-SubCell"/>
</dbReference>
<feature type="transmembrane region" description="Helical" evidence="7">
    <location>
        <begin position="683"/>
        <end position="705"/>
    </location>
</feature>
<evidence type="ECO:0000256" key="5">
    <source>
        <dbReference type="ARBA" id="ARBA00022989"/>
    </source>
</evidence>
<feature type="transmembrane region" description="Helical" evidence="7">
    <location>
        <begin position="752"/>
        <end position="778"/>
    </location>
</feature>
<evidence type="ECO:0000313" key="10">
    <source>
        <dbReference type="Proteomes" id="UP000185934"/>
    </source>
</evidence>
<feature type="transmembrane region" description="Helical" evidence="7">
    <location>
        <begin position="657"/>
        <end position="676"/>
    </location>
</feature>
<dbReference type="STRING" id="1839801.Dform_01183"/>
<feature type="transmembrane region" description="Helical" evidence="7">
    <location>
        <begin position="286"/>
        <end position="307"/>
    </location>
</feature>
<dbReference type="AlphaFoldDB" id="A0A1P8F7U5"/>
<dbReference type="Gene3D" id="1.20.1640.10">
    <property type="entry name" value="Multidrug efflux transporter AcrB transmembrane domain"/>
    <property type="match status" value="2"/>
</dbReference>
<dbReference type="InterPro" id="IPR004869">
    <property type="entry name" value="MMPL_dom"/>
</dbReference>
<dbReference type="PANTHER" id="PTHR33406">
    <property type="entry name" value="MEMBRANE PROTEIN MJ1562-RELATED"/>
    <property type="match status" value="1"/>
</dbReference>
<evidence type="ECO:0000256" key="6">
    <source>
        <dbReference type="ARBA" id="ARBA00023136"/>
    </source>
</evidence>
<feature type="transmembrane region" description="Helical" evidence="7">
    <location>
        <begin position="711"/>
        <end position="731"/>
    </location>
</feature>
<feature type="domain" description="SSD" evidence="8">
    <location>
        <begin position="686"/>
        <end position="813"/>
    </location>
</feature>
<evidence type="ECO:0000313" key="9">
    <source>
        <dbReference type="EMBL" id="APV44515.1"/>
    </source>
</evidence>
<comment type="similarity">
    <text evidence="2">Belongs to the resistance-nodulation-cell division (RND) (TC 2.A.6) family. MmpL subfamily.</text>
</comment>
<dbReference type="RefSeq" id="WP_076004188.1">
    <property type="nucleotide sequence ID" value="NZ_CP018258.1"/>
</dbReference>
<feature type="transmembrane region" description="Helical" evidence="7">
    <location>
        <begin position="213"/>
        <end position="234"/>
    </location>
</feature>
<dbReference type="PANTHER" id="PTHR33406:SF6">
    <property type="entry name" value="MEMBRANE PROTEIN YDGH-RELATED"/>
    <property type="match status" value="1"/>
</dbReference>
<sequence>MFKTIASISRRYKWLIAVVWTGAAIASFLFAPKLSDVGINDDSQFLPSDTESTLARDIIKNRFYTAPDAPASSLEIVIENTLGLSEADNVFARALRDWLLSDSGPDNIKTVTSVFDNPALEPVLISADNTVMLINVGLGQPSLVPSSQAAVDTIRNYISGNPHPGNVYVTGQVAISKDLFQSINSTIDRTTLVTIVLVAVLLLIAYRSPVASMVPLIAIGWSFLIARGLVGFMAESGLKVSTLADAYLVVIIFGIGTDYCLFIISRLREELAARRHDAVGYTMAKIGPVISASALTVIIAFLCLWVSQFGMTKSVGVALATGVAITLLAGITLVPALMVIFGSKLFWPGEAARVAGKNIGWSRISAFVVSKPWLIILPVIVVLAVPYVFLPSLKRSADVIAQMPAEVEAAAGFQVIQSHFSKGELQPLYLLVSSTGSDFTDIAPRQDVDELAAYVSTLPGVMRVEYFNAPSTALSALAEQIQAVADNIATGRFDSSMTVPLEQAGEMLGSLPLRYPGIISSPAFQQAATAAQTAAQLLATIQKAPQTELPPLLSQLVPAADGLSAGLGQMIQEFNLEVSTPFTAWLYQTFFSTDKTYSRINIILDLDPYSDEAVALIPGFREDIAVKEAQLATINKTYVGGETARYADTISVTTADFGRVAIPSVAAIFVILVIVLRSLVAPLYMVATVLFNFGATLGFTTFFVQNISREPIIYVLPLFIFIMLVAVGADYNLFLMSRIREEASSVPNKQAVAAAVSHTGGVISTCGIILAGTFSVLILSPLQMVHQIGMAIALGIILDTFIVRALLVPAVARVLGRFNWWPGGGNLTRQ</sequence>
<dbReference type="Pfam" id="PF03176">
    <property type="entry name" value="MMPL"/>
    <property type="match status" value="2"/>
</dbReference>
<proteinExistence type="inferred from homology"/>
<feature type="transmembrane region" description="Helical" evidence="7">
    <location>
        <begin position="12"/>
        <end position="31"/>
    </location>
</feature>
<evidence type="ECO:0000256" key="7">
    <source>
        <dbReference type="SAM" id="Phobius"/>
    </source>
</evidence>
<keyword evidence="5 7" id="KW-1133">Transmembrane helix</keyword>
<evidence type="ECO:0000256" key="1">
    <source>
        <dbReference type="ARBA" id="ARBA00004651"/>
    </source>
</evidence>
<dbReference type="KEGG" id="dfo:Dform_01183"/>
<dbReference type="OrthoDB" id="9782006at2"/>
<name>A0A1P8F7U5_9CHLR</name>
<keyword evidence="10" id="KW-1185">Reference proteome</keyword>
<evidence type="ECO:0000256" key="3">
    <source>
        <dbReference type="ARBA" id="ARBA00022475"/>
    </source>
</evidence>
<feature type="transmembrane region" description="Helical" evidence="7">
    <location>
        <begin position="319"/>
        <end position="347"/>
    </location>
</feature>
<dbReference type="Proteomes" id="UP000185934">
    <property type="component" value="Chromosome"/>
</dbReference>
<dbReference type="InterPro" id="IPR000731">
    <property type="entry name" value="SSD"/>
</dbReference>
<reference evidence="10" key="1">
    <citation type="submission" date="2016-11" db="EMBL/GenBank/DDBJ databases">
        <title>Dehalogenimonas formicexedens sp. nov., a chlorinated alkane respiring bacterium isolated from contaminated groundwater.</title>
        <authorList>
            <person name="Key T.A."/>
            <person name="Bowman K.S."/>
            <person name="Lee I."/>
            <person name="Chun J."/>
            <person name="Albuquerque L."/>
            <person name="da Costa M.S."/>
            <person name="Rainey F.A."/>
            <person name="Moe W.M."/>
        </authorList>
    </citation>
    <scope>NUCLEOTIDE SEQUENCE [LARGE SCALE GENOMIC DNA]</scope>
    <source>
        <strain evidence="10">NSZ-14</strain>
    </source>
</reference>
<gene>
    <name evidence="9" type="ORF">Dform_01183</name>
</gene>
<keyword evidence="4 7" id="KW-0812">Transmembrane</keyword>
<dbReference type="EMBL" id="CP018258">
    <property type="protein sequence ID" value="APV44515.1"/>
    <property type="molecule type" value="Genomic_DNA"/>
</dbReference>
<accession>A0A1P8F7U5</accession>
<feature type="transmembrane region" description="Helical" evidence="7">
    <location>
        <begin position="246"/>
        <end position="265"/>
    </location>
</feature>
<feature type="transmembrane region" description="Helical" evidence="7">
    <location>
        <begin position="190"/>
        <end position="206"/>
    </location>
</feature>
<feature type="transmembrane region" description="Helical" evidence="7">
    <location>
        <begin position="368"/>
        <end position="390"/>
    </location>
</feature>